<proteinExistence type="predicted"/>
<dbReference type="OrthoDB" id="2735536at2759"/>
<evidence type="ECO:0000313" key="3">
    <source>
        <dbReference type="EMBL" id="PKA53050.1"/>
    </source>
</evidence>
<dbReference type="PANTHER" id="PTHR10366:SF749">
    <property type="entry name" value="NAD DEPENDENT EPIMERASE_DEHYDRATASE FAMILY PROTEIN, EXPRESSED"/>
    <property type="match status" value="1"/>
</dbReference>
<dbReference type="Pfam" id="PF13460">
    <property type="entry name" value="NAD_binding_10"/>
    <property type="match status" value="1"/>
</dbReference>
<gene>
    <name evidence="3" type="primary">TKPR1</name>
    <name evidence="3" type="ORF">AXF42_Ash002031</name>
</gene>
<organism evidence="3 4">
    <name type="scientific">Apostasia shenzhenica</name>
    <dbReference type="NCBI Taxonomy" id="1088818"/>
    <lineage>
        <taxon>Eukaryota</taxon>
        <taxon>Viridiplantae</taxon>
        <taxon>Streptophyta</taxon>
        <taxon>Embryophyta</taxon>
        <taxon>Tracheophyta</taxon>
        <taxon>Spermatophyta</taxon>
        <taxon>Magnoliopsida</taxon>
        <taxon>Liliopsida</taxon>
        <taxon>Asparagales</taxon>
        <taxon>Orchidaceae</taxon>
        <taxon>Apostasioideae</taxon>
        <taxon>Apostasia</taxon>
    </lineage>
</organism>
<sequence>MPLPPLTYLCFNIRSILSDYHFSISLALSLTMAPAIERRTEETVCVLDASSTLGSALVERLLHRGYTVHAATCARGDAADAPWMENKRVRVFRSDPLDYQSIAAAFRGCSGVFYTFEGDSSYDELMVEVEVMAAHNVLEACAQNDTVEKVVFTSSMTAVIWKENRKMTENVDERDWSEPNFCRKFKLWHALAKMLSEKTAWALAMDRGVQMVVVNAGLLLAGLELSPSSPYLKGAPEMYNDGVLVTVELKFLVDAHICIFENPATYGRYLCFNWAVCCPEDAVKLSQMLSPSAPHPPSSDGLAVIQQKIQSKKLSKLLLEFGDGLAE</sequence>
<evidence type="ECO:0000259" key="2">
    <source>
        <dbReference type="Pfam" id="PF13460"/>
    </source>
</evidence>
<reference evidence="3 4" key="1">
    <citation type="journal article" date="2017" name="Nature">
        <title>The Apostasia genome and the evolution of orchids.</title>
        <authorList>
            <person name="Zhang G.Q."/>
            <person name="Liu K.W."/>
            <person name="Li Z."/>
            <person name="Lohaus R."/>
            <person name="Hsiao Y.Y."/>
            <person name="Niu S.C."/>
            <person name="Wang J.Y."/>
            <person name="Lin Y.C."/>
            <person name="Xu Q."/>
            <person name="Chen L.J."/>
            <person name="Yoshida K."/>
            <person name="Fujiwara S."/>
            <person name="Wang Z.W."/>
            <person name="Zhang Y.Q."/>
            <person name="Mitsuda N."/>
            <person name="Wang M."/>
            <person name="Liu G.H."/>
            <person name="Pecoraro L."/>
            <person name="Huang H.X."/>
            <person name="Xiao X.J."/>
            <person name="Lin M."/>
            <person name="Wu X.Y."/>
            <person name="Wu W.L."/>
            <person name="Chen Y.Y."/>
            <person name="Chang S.B."/>
            <person name="Sakamoto S."/>
            <person name="Ohme-Takagi M."/>
            <person name="Yagi M."/>
            <person name="Zeng S.J."/>
            <person name="Shen C.Y."/>
            <person name="Yeh C.M."/>
            <person name="Luo Y.B."/>
            <person name="Tsai W.C."/>
            <person name="Van de Peer Y."/>
            <person name="Liu Z.J."/>
        </authorList>
    </citation>
    <scope>NUCLEOTIDE SEQUENCE [LARGE SCALE GENOMIC DNA]</scope>
    <source>
        <strain evidence="4">cv. Shenzhen</strain>
        <tissue evidence="3">Stem</tissue>
    </source>
</reference>
<dbReference type="SUPFAM" id="SSF51735">
    <property type="entry name" value="NAD(P)-binding Rossmann-fold domains"/>
    <property type="match status" value="1"/>
</dbReference>
<dbReference type="InterPro" id="IPR036291">
    <property type="entry name" value="NAD(P)-bd_dom_sf"/>
</dbReference>
<dbReference type="Gene3D" id="3.40.50.720">
    <property type="entry name" value="NAD(P)-binding Rossmann-like Domain"/>
    <property type="match status" value="1"/>
</dbReference>
<dbReference type="InterPro" id="IPR050425">
    <property type="entry name" value="NAD(P)_dehydrat-like"/>
</dbReference>
<feature type="domain" description="NAD(P)-binding" evidence="2">
    <location>
        <begin position="49"/>
        <end position="159"/>
    </location>
</feature>
<dbReference type="AlphaFoldDB" id="A0A2I0ABY1"/>
<dbReference type="STRING" id="1088818.A0A2I0ABY1"/>
<evidence type="ECO:0000256" key="1">
    <source>
        <dbReference type="ARBA" id="ARBA00023002"/>
    </source>
</evidence>
<keyword evidence="1 3" id="KW-0560">Oxidoreductase</keyword>
<keyword evidence="4" id="KW-1185">Reference proteome</keyword>
<dbReference type="EC" id="1.2.1.44" evidence="3"/>
<evidence type="ECO:0000313" key="4">
    <source>
        <dbReference type="Proteomes" id="UP000236161"/>
    </source>
</evidence>
<dbReference type="EMBL" id="KZ452001">
    <property type="protein sequence ID" value="PKA53050.1"/>
    <property type="molecule type" value="Genomic_DNA"/>
</dbReference>
<dbReference type="PANTHER" id="PTHR10366">
    <property type="entry name" value="NAD DEPENDENT EPIMERASE/DEHYDRATASE"/>
    <property type="match status" value="1"/>
</dbReference>
<dbReference type="GO" id="GO:0016616">
    <property type="term" value="F:oxidoreductase activity, acting on the CH-OH group of donors, NAD or NADP as acceptor"/>
    <property type="evidence" value="ECO:0007669"/>
    <property type="project" value="TreeGrafter"/>
</dbReference>
<dbReference type="Proteomes" id="UP000236161">
    <property type="component" value="Unassembled WGS sequence"/>
</dbReference>
<protein>
    <submittedName>
        <fullName evidence="3">Tetraketide alpha-pyrone reductase 1</fullName>
        <ecNumber evidence="3">1.2.1.44</ecNumber>
    </submittedName>
</protein>
<name>A0A2I0ABY1_9ASPA</name>
<dbReference type="GO" id="GO:0016621">
    <property type="term" value="F:cinnamoyl-CoA reductase activity"/>
    <property type="evidence" value="ECO:0007669"/>
    <property type="project" value="UniProtKB-EC"/>
</dbReference>
<accession>A0A2I0ABY1</accession>
<dbReference type="InterPro" id="IPR016040">
    <property type="entry name" value="NAD(P)-bd_dom"/>
</dbReference>